<evidence type="ECO:0000313" key="1">
    <source>
        <dbReference type="EMBL" id="AII28166.1"/>
    </source>
</evidence>
<proteinExistence type="predicted"/>
<gene>
    <name evidence="1" type="primary">18</name>
    <name evidence="1" type="ORF">PBI_SPARKY_18</name>
</gene>
<dbReference type="Proteomes" id="UP000028659">
    <property type="component" value="Genome"/>
</dbReference>
<sequence length="158" mass="17712">MPDYERLDGIAAIARVISRIPTGNKTRPYMGTPAAVLGIWATELYDDLGVRVHDDLATHELVRVDDRLGNHSPVQKVTKGTPARVGDANPEVKRMQKAHELLMEWLRERDPQMAERVAAAQNDPVKAAVVLGDIRRDHPEVWQKGQEILANTPVERLE</sequence>
<keyword evidence="2" id="KW-1185">Reference proteome</keyword>
<dbReference type="KEGG" id="vg:23680185"/>
<accession>A0A076G7R4</accession>
<dbReference type="GeneID" id="23680185"/>
<organism evidence="1 2">
    <name type="scientific">Mycobacterium phage Sparky</name>
    <dbReference type="NCBI Taxonomy" id="1527493"/>
    <lineage>
        <taxon>Viruses</taxon>
        <taxon>Duplodnaviria</taxon>
        <taxon>Heunggongvirae</taxon>
        <taxon>Uroviricota</taxon>
        <taxon>Caudoviricetes</taxon>
        <taxon>Sparkyvirus</taxon>
        <taxon>Sparkyvirus sparky</taxon>
    </lineage>
</organism>
<protein>
    <submittedName>
        <fullName evidence="1">Minor tail protein</fullName>
    </submittedName>
</protein>
<dbReference type="RefSeq" id="YP_009125401.1">
    <property type="nucleotide sequence ID" value="NC_026597.1"/>
</dbReference>
<evidence type="ECO:0000313" key="2">
    <source>
        <dbReference type="Proteomes" id="UP000028659"/>
    </source>
</evidence>
<reference evidence="1 2" key="1">
    <citation type="submission" date="2014-07" db="EMBL/GenBank/DDBJ databases">
        <authorList>
            <person name="Simmons-Yager K."/>
            <person name="Taylor B.J."/>
            <person name="Thorniley A.J."/>
            <person name="Dasenko M.A."/>
            <person name="Denver D.R."/>
            <person name="Garcia-Ruiz H."/>
            <person name="Hoyer J.S."/>
            <person name="Jogdeo S."/>
            <person name="Sullivan C.M."/>
            <person name="Peterson M.R."/>
            <person name="Rowley E.R."/>
            <person name="Schnitzler C.E."/>
            <person name="Vining K.J."/>
            <person name="Almabruk K.H."/>
            <person name="Banawas S."/>
            <person name="Beatty C."/>
            <person name="Bullock C.J."/>
            <person name="Cappellazzi J.E."/>
            <person name="Chagani S.E."/>
            <person name="Chatterjee P."/>
            <person name="Cram E.D."/>
            <person name="Elorriaga M.E.S.T.E.F.A."/>
            <person name="Esser M."/>
            <person name="Fellows E.J."/>
            <person name="Garcia G.R."/>
            <person name="Gullaba J.M."/>
            <person name="Kinsley M.A."/>
            <person name="Luo F."/>
            <person name="Mcginnis M."/>
            <person name="Paquette C.E."/>
            <person name="Reddekopp R.L."/>
            <person name="Rosen K.L."/>
            <person name="Sahlfeld L.M."/>
            <person name="Vondras A.M."/>
            <person name="Wang J.X."/>
            <person name="Weiss E.S."/>
            <person name="Wernick R."/>
            <person name="Abuelizz H.A."/>
            <person name="Amaro Y."/>
            <person name="Archer C.L."/>
            <person name="Basu A."/>
            <person name="Bellinger M.R."/>
            <person name="Johnson S.F."/>
            <person name="Kitchen S.A."/>
            <person name="Li M."/>
            <person name="Morey-Castro K.E."/>
            <person name="Lavalleur H.J."/>
            <person name="Rangel L.J."/>
            <person name="Ree J.F."/>
            <person name="Shay S.D."/>
            <person name="Sheng Y."/>
            <person name="Smyth J.C."/>
            <person name="Stamm E.A."/>
            <person name="Taylor C.R."/>
            <person name="Vining O.B."/>
            <person name="Wanzeck K.M."/>
            <person name="Watson G."/>
            <person name="Bruck A.J."/>
            <person name="Anders K.R."/>
            <person name="Braun M.A."/>
            <person name="Delesalle V.A."/>
            <person name="Hughes L.E."/>
            <person name="Ware V.C."/>
            <person name="Bradley K.W."/>
            <person name="Barker L.P."/>
            <person name="Asai D.J."/>
            <person name="Bowman C.A."/>
            <person name="Russell D.A."/>
            <person name="Pope W.H."/>
            <person name="Jacobs-Sera D."/>
            <person name="Hendrix R.W."/>
            <person name="Hatfull G.F."/>
        </authorList>
    </citation>
    <scope>NUCLEOTIDE SEQUENCE [LARGE SCALE GENOMIC DNA]</scope>
</reference>
<dbReference type="EMBL" id="KM083128">
    <property type="protein sequence ID" value="AII28166.1"/>
    <property type="molecule type" value="Genomic_DNA"/>
</dbReference>
<name>A0A076G7R4_9CAUD</name>